<dbReference type="InterPro" id="IPR021527">
    <property type="entry name" value="DUF2795"/>
</dbReference>
<evidence type="ECO:0000313" key="3">
    <source>
        <dbReference type="Proteomes" id="UP001596122"/>
    </source>
</evidence>
<reference evidence="3" key="1">
    <citation type="journal article" date="2019" name="Int. J. Syst. Evol. Microbiol.">
        <title>The Global Catalogue of Microorganisms (GCM) 10K type strain sequencing project: providing services to taxonomists for standard genome sequencing and annotation.</title>
        <authorList>
            <consortium name="The Broad Institute Genomics Platform"/>
            <consortium name="The Broad Institute Genome Sequencing Center for Infectious Disease"/>
            <person name="Wu L."/>
            <person name="Ma J."/>
        </authorList>
    </citation>
    <scope>NUCLEOTIDE SEQUENCE [LARGE SCALE GENOMIC DNA]</scope>
    <source>
        <strain evidence="3">CCUG 43114</strain>
    </source>
</reference>
<keyword evidence="3" id="KW-1185">Reference proteome</keyword>
<organism evidence="2 3">
    <name type="scientific">Aquipuribacter nitratireducens</name>
    <dbReference type="NCBI Taxonomy" id="650104"/>
    <lineage>
        <taxon>Bacteria</taxon>
        <taxon>Bacillati</taxon>
        <taxon>Actinomycetota</taxon>
        <taxon>Actinomycetes</taxon>
        <taxon>Micrococcales</taxon>
        <taxon>Intrasporangiaceae</taxon>
        <taxon>Aquipuribacter</taxon>
    </lineage>
</organism>
<accession>A0ABW0GSE8</accession>
<evidence type="ECO:0000256" key="1">
    <source>
        <dbReference type="SAM" id="MobiDB-lite"/>
    </source>
</evidence>
<proteinExistence type="predicted"/>
<dbReference type="Proteomes" id="UP001596122">
    <property type="component" value="Unassembled WGS sequence"/>
</dbReference>
<dbReference type="Pfam" id="PF11387">
    <property type="entry name" value="DUF2795"/>
    <property type="match status" value="1"/>
</dbReference>
<dbReference type="RefSeq" id="WP_340270264.1">
    <property type="nucleotide sequence ID" value="NZ_JBBEOG010000006.1"/>
</dbReference>
<protein>
    <submittedName>
        <fullName evidence="2">DUF2795 domain-containing protein</fullName>
    </submittedName>
</protein>
<comment type="caution">
    <text evidence="2">The sequence shown here is derived from an EMBL/GenBank/DDBJ whole genome shotgun (WGS) entry which is preliminary data.</text>
</comment>
<name>A0ABW0GSE8_9MICO</name>
<evidence type="ECO:0000313" key="2">
    <source>
        <dbReference type="EMBL" id="MFC5382607.1"/>
    </source>
</evidence>
<feature type="region of interest" description="Disordered" evidence="1">
    <location>
        <begin position="41"/>
        <end position="62"/>
    </location>
</feature>
<gene>
    <name evidence="2" type="ORF">ACFPJ6_17725</name>
</gene>
<sequence length="62" mass="6678">MANAIEVQKYLSGVDYPAGRDALVRRARDNGAPDEVVEELQGIADREYDGPSGVSEQLSGQN</sequence>
<dbReference type="EMBL" id="JBHSLD010000028">
    <property type="protein sequence ID" value="MFC5382607.1"/>
    <property type="molecule type" value="Genomic_DNA"/>
</dbReference>